<name>A0A0A0LMY6_CUCSA</name>
<dbReference type="Gramene" id="KGN61336">
    <property type="protein sequence ID" value="KGN61336"/>
    <property type="gene ID" value="Csa_2G091800"/>
</dbReference>
<sequence>MESEDELDMHDAHDDDDDSVDNEEDFYSGGDDDAAGIDSDDADVGDYEFVDNDSDDSDDMVSYRHQGKDSGTVGEFCGPMLVVLSSKTFASSKERENK</sequence>
<reference evidence="2 3" key="4">
    <citation type="journal article" date="2011" name="BMC Genomics">
        <title>RNA-Seq improves annotation of protein-coding genes in the cucumber genome.</title>
        <authorList>
            <person name="Li Z."/>
            <person name="Zhang Z."/>
            <person name="Yan P."/>
            <person name="Huang S."/>
            <person name="Fei Z."/>
            <person name="Lin K."/>
        </authorList>
    </citation>
    <scope>NUCLEOTIDE SEQUENCE [LARGE SCALE GENOMIC DNA]</scope>
    <source>
        <strain evidence="3">cv. 9930</strain>
    </source>
</reference>
<dbReference type="STRING" id="3659.A0A0A0LMY6"/>
<evidence type="ECO:0000313" key="3">
    <source>
        <dbReference type="Proteomes" id="UP000029981"/>
    </source>
</evidence>
<accession>A0A0A0LMY6</accession>
<dbReference type="Proteomes" id="UP000029981">
    <property type="component" value="Chromosome 2"/>
</dbReference>
<reference evidence="2 3" key="2">
    <citation type="journal article" date="2009" name="PLoS ONE">
        <title>An integrated genetic and cytogenetic map of the cucumber genome.</title>
        <authorList>
            <person name="Ren Y."/>
            <person name="Zhang Z."/>
            <person name="Liu J."/>
            <person name="Staub J.E."/>
            <person name="Han Y."/>
            <person name="Cheng Z."/>
            <person name="Li X."/>
            <person name="Lu J."/>
            <person name="Miao H."/>
            <person name="Kang H."/>
            <person name="Xie B."/>
            <person name="Gu X."/>
            <person name="Wang X."/>
            <person name="Du Y."/>
            <person name="Jin W."/>
            <person name="Huang S."/>
        </authorList>
    </citation>
    <scope>NUCLEOTIDE SEQUENCE [LARGE SCALE GENOMIC DNA]</scope>
    <source>
        <strain evidence="3">cv. 9930</strain>
    </source>
</reference>
<gene>
    <name evidence="2" type="ORF">Csa_2G091800</name>
</gene>
<evidence type="ECO:0000256" key="1">
    <source>
        <dbReference type="SAM" id="MobiDB-lite"/>
    </source>
</evidence>
<reference evidence="2 3" key="1">
    <citation type="journal article" date="2009" name="Nat. Genet.">
        <title>The genome of the cucumber, Cucumis sativus L.</title>
        <authorList>
            <person name="Huang S."/>
            <person name="Li R."/>
            <person name="Zhang Z."/>
            <person name="Li L."/>
            <person name="Gu X."/>
            <person name="Fan W."/>
            <person name="Lucas W.J."/>
            <person name="Wang X."/>
            <person name="Xie B."/>
            <person name="Ni P."/>
            <person name="Ren Y."/>
            <person name="Zhu H."/>
            <person name="Li J."/>
            <person name="Lin K."/>
            <person name="Jin W."/>
            <person name="Fei Z."/>
            <person name="Li G."/>
            <person name="Staub J."/>
            <person name="Kilian A."/>
            <person name="van der Vossen E.A."/>
            <person name="Wu Y."/>
            <person name="Guo J."/>
            <person name="He J."/>
            <person name="Jia Z."/>
            <person name="Ren Y."/>
            <person name="Tian G."/>
            <person name="Lu Y."/>
            <person name="Ruan J."/>
            <person name="Qian W."/>
            <person name="Wang M."/>
            <person name="Huang Q."/>
            <person name="Li B."/>
            <person name="Xuan Z."/>
            <person name="Cao J."/>
            <person name="Asan"/>
            <person name="Wu Z."/>
            <person name="Zhang J."/>
            <person name="Cai Q."/>
            <person name="Bai Y."/>
            <person name="Zhao B."/>
            <person name="Han Y."/>
            <person name="Li Y."/>
            <person name="Li X."/>
            <person name="Wang S."/>
            <person name="Shi Q."/>
            <person name="Liu S."/>
            <person name="Cho W.K."/>
            <person name="Kim J.Y."/>
            <person name="Xu Y."/>
            <person name="Heller-Uszynska K."/>
            <person name="Miao H."/>
            <person name="Cheng Z."/>
            <person name="Zhang S."/>
            <person name="Wu J."/>
            <person name="Yang Y."/>
            <person name="Kang H."/>
            <person name="Li M."/>
            <person name="Liang H."/>
            <person name="Ren X."/>
            <person name="Shi Z."/>
            <person name="Wen M."/>
            <person name="Jian M."/>
            <person name="Yang H."/>
            <person name="Zhang G."/>
            <person name="Yang Z."/>
            <person name="Chen R."/>
            <person name="Liu S."/>
            <person name="Li J."/>
            <person name="Ma L."/>
            <person name="Liu H."/>
            <person name="Zhou Y."/>
            <person name="Zhao J."/>
            <person name="Fang X."/>
            <person name="Li G."/>
            <person name="Fang L."/>
            <person name="Li Y."/>
            <person name="Liu D."/>
            <person name="Zheng H."/>
            <person name="Zhang Y."/>
            <person name="Qin N."/>
            <person name="Li Z."/>
            <person name="Yang G."/>
            <person name="Yang S."/>
            <person name="Bolund L."/>
            <person name="Kristiansen K."/>
            <person name="Zheng H."/>
            <person name="Li S."/>
            <person name="Zhang X."/>
            <person name="Yang H."/>
            <person name="Wang J."/>
            <person name="Sun R."/>
            <person name="Zhang B."/>
            <person name="Jiang S."/>
            <person name="Wang J."/>
            <person name="Du Y."/>
            <person name="Li S."/>
        </authorList>
    </citation>
    <scope>NUCLEOTIDE SEQUENCE [LARGE SCALE GENOMIC DNA]</scope>
    <source>
        <strain evidence="3">cv. 9930</strain>
    </source>
</reference>
<dbReference type="AlphaFoldDB" id="A0A0A0LMY6"/>
<dbReference type="eggNOG" id="KOG1815">
    <property type="taxonomic scope" value="Eukaryota"/>
</dbReference>
<keyword evidence="3" id="KW-1185">Reference proteome</keyword>
<dbReference type="EMBL" id="CM002923">
    <property type="protein sequence ID" value="KGN61336.1"/>
    <property type="molecule type" value="Genomic_DNA"/>
</dbReference>
<feature type="compositionally biased region" description="Acidic residues" evidence="1">
    <location>
        <begin position="1"/>
        <end position="59"/>
    </location>
</feature>
<organism evidence="2 3">
    <name type="scientific">Cucumis sativus</name>
    <name type="common">Cucumber</name>
    <dbReference type="NCBI Taxonomy" id="3659"/>
    <lineage>
        <taxon>Eukaryota</taxon>
        <taxon>Viridiplantae</taxon>
        <taxon>Streptophyta</taxon>
        <taxon>Embryophyta</taxon>
        <taxon>Tracheophyta</taxon>
        <taxon>Spermatophyta</taxon>
        <taxon>Magnoliopsida</taxon>
        <taxon>eudicotyledons</taxon>
        <taxon>Gunneridae</taxon>
        <taxon>Pentapetalae</taxon>
        <taxon>rosids</taxon>
        <taxon>fabids</taxon>
        <taxon>Cucurbitales</taxon>
        <taxon>Cucurbitaceae</taxon>
        <taxon>Benincaseae</taxon>
        <taxon>Cucumis</taxon>
    </lineage>
</organism>
<evidence type="ECO:0000313" key="2">
    <source>
        <dbReference type="EMBL" id="KGN61336.1"/>
    </source>
</evidence>
<feature type="region of interest" description="Disordered" evidence="1">
    <location>
        <begin position="1"/>
        <end position="74"/>
    </location>
</feature>
<protein>
    <submittedName>
        <fullName evidence="2">Uncharacterized protein</fullName>
    </submittedName>
</protein>
<reference evidence="2 3" key="3">
    <citation type="journal article" date="2010" name="BMC Genomics">
        <title>Transcriptome sequencing and comparative analysis of cucumber flowers with different sex types.</title>
        <authorList>
            <person name="Guo S."/>
            <person name="Zheng Y."/>
            <person name="Joung J.G."/>
            <person name="Liu S."/>
            <person name="Zhang Z."/>
            <person name="Crasta O.R."/>
            <person name="Sobral B.W."/>
            <person name="Xu Y."/>
            <person name="Huang S."/>
            <person name="Fei Z."/>
        </authorList>
    </citation>
    <scope>NUCLEOTIDE SEQUENCE [LARGE SCALE GENOMIC DNA]</scope>
    <source>
        <strain evidence="3">cv. 9930</strain>
    </source>
</reference>
<proteinExistence type="predicted"/>